<dbReference type="InterPro" id="IPR036942">
    <property type="entry name" value="Beta-barrel_TonB_sf"/>
</dbReference>
<evidence type="ECO:0000259" key="14">
    <source>
        <dbReference type="Pfam" id="PF07715"/>
    </source>
</evidence>
<evidence type="ECO:0000256" key="8">
    <source>
        <dbReference type="ARBA" id="ARBA00023170"/>
    </source>
</evidence>
<evidence type="ECO:0000256" key="3">
    <source>
        <dbReference type="ARBA" id="ARBA00022452"/>
    </source>
</evidence>
<dbReference type="Gene3D" id="2.60.40.1120">
    <property type="entry name" value="Carboxypeptidase-like, regulatory domain"/>
    <property type="match status" value="1"/>
</dbReference>
<evidence type="ECO:0000256" key="6">
    <source>
        <dbReference type="ARBA" id="ARBA00023077"/>
    </source>
</evidence>
<dbReference type="Pfam" id="PF00593">
    <property type="entry name" value="TonB_dep_Rec_b-barrel"/>
    <property type="match status" value="1"/>
</dbReference>
<dbReference type="EMBL" id="AP031573">
    <property type="protein sequence ID" value="BFM42372.1"/>
    <property type="molecule type" value="Genomic_DNA"/>
</dbReference>
<dbReference type="Pfam" id="PF13715">
    <property type="entry name" value="CarbopepD_reg_2"/>
    <property type="match status" value="1"/>
</dbReference>
<accession>A0AAT9GXY0</accession>
<keyword evidence="4 10" id="KW-0812">Transmembrane</keyword>
<evidence type="ECO:0000256" key="4">
    <source>
        <dbReference type="ARBA" id="ARBA00022692"/>
    </source>
</evidence>
<keyword evidence="9 10" id="KW-0998">Cell outer membrane</keyword>
<feature type="domain" description="TonB-dependent receptor-like beta-barrel" evidence="13">
    <location>
        <begin position="422"/>
        <end position="853"/>
    </location>
</feature>
<keyword evidence="6 11" id="KW-0798">TonB box</keyword>
<dbReference type="InterPro" id="IPR023997">
    <property type="entry name" value="TonB-dep_OMP_SusC/RagA_CS"/>
</dbReference>
<keyword evidence="3 10" id="KW-1134">Transmembrane beta strand</keyword>
<dbReference type="GO" id="GO:0009279">
    <property type="term" value="C:cell outer membrane"/>
    <property type="evidence" value="ECO:0007669"/>
    <property type="project" value="UniProtKB-SubCell"/>
</dbReference>
<sequence length="1051" mass="114618">MKLKFNGLLVLLLVLVAQLTFAQERAVSGTVSDNTGMPLPGVSVLIKGTKTGTQTDFDGKYSIKASSNQVLVFSYIGMKTQEVAATSSAINVKLLDGAAQQLESVVVTAFGIKRNPKKLGYSVSEVKAEQITQNSEPDLSRALAGKVAGVNINTSTGVAGAANQITIRGVNSLTGNTDPLIIVDGIAYSNVSVTSTSQITGGGGYESALSSLDPNDIASINVLKSTAAAALYGSRAMNGVIVVTTKSGASKPNKSQKLNVNVGMGTYFETIANLPDYQNTYGSGANFQYSNANGSWGPRFDSMATIPTWPTLLAAFPDQFGPTVPYVAKPNNVKDLFRTGTVLDKTIGFNYAGQDGTFNATISDLRQDGYIPYNSYDRTSMSAGGNFKLSKKFTVGANLAYSKTKQVGGFFGENQFAGSSSSFARTLFLARNWDLNLPYVDPVTGGSVTPNGTQFDHPLWSWQHDQIITHTDRIVAGINLNYTFNDNISASYRAGINKYSLARTQVRDLASRANNGLGNLLADNYVNQDIESTFLLNFNYELNENFKLATIVGNNVLQNEYSRLANEGREFIVPNIFTFKNVKSIANLTDERAMKRNVGVFADVTLSYKDYLFLNATARNDWSSSLPKERNSYFYPSVSASAVITDAFNIQSDILTFAKLRASFAKVGRDVPAEFLKISYNQGQAYNGLPRIGNNTFLGDQNVKPEFSEEYEIGTDLEFFRKRIVVDLSLYSKTTRDLITPVTVASSTGFTELNTNAGSIRNKGIELGLTLVPVKTKDFTWSLLTNFTKNENEVLTLKEGLDRIQLNANQIAYAIPGQPFGVFYGTRFARDANGNYLINRSGGAVIQDPSLGVIGDPNADFRVSFANTFTYKAWSLRTQFDWKQGGDISSSTIEQLLGRGVTRDTEDREKTFIIPGYYGNNDGTPILDANGNQIPNTTQLSMNELYFSPAGGSTFGINSVDEATIYDGTVFRLREINLTYDVPSKILEKTPFGKISLSFIANNLWYFAPNVPKYTNFDPETTSYGNSTLQGIETSAAPTAKRWGFKINLTF</sequence>
<dbReference type="InterPro" id="IPR037066">
    <property type="entry name" value="Plug_dom_sf"/>
</dbReference>
<dbReference type="InterPro" id="IPR000531">
    <property type="entry name" value="Beta-barrel_TonB"/>
</dbReference>
<keyword evidence="2 10" id="KW-0813">Transport</keyword>
<evidence type="ECO:0000259" key="13">
    <source>
        <dbReference type="Pfam" id="PF00593"/>
    </source>
</evidence>
<evidence type="ECO:0000256" key="7">
    <source>
        <dbReference type="ARBA" id="ARBA00023136"/>
    </source>
</evidence>
<dbReference type="SUPFAM" id="SSF49464">
    <property type="entry name" value="Carboxypeptidase regulatory domain-like"/>
    <property type="match status" value="1"/>
</dbReference>
<feature type="chain" id="PRO_5043972493" evidence="12">
    <location>
        <begin position="23"/>
        <end position="1051"/>
    </location>
</feature>
<comment type="subcellular location">
    <subcellularLocation>
        <location evidence="1 10">Cell outer membrane</location>
        <topology evidence="1 10">Multi-pass membrane protein</topology>
    </subcellularLocation>
</comment>
<dbReference type="InterPro" id="IPR023996">
    <property type="entry name" value="TonB-dep_OMP_SusC/RagA"/>
</dbReference>
<evidence type="ECO:0000256" key="9">
    <source>
        <dbReference type="ARBA" id="ARBA00023237"/>
    </source>
</evidence>
<feature type="domain" description="TonB-dependent receptor plug" evidence="14">
    <location>
        <begin position="117"/>
        <end position="240"/>
    </location>
</feature>
<evidence type="ECO:0000313" key="15">
    <source>
        <dbReference type="EMBL" id="BFM42372.1"/>
    </source>
</evidence>
<reference evidence="15" key="1">
    <citation type="submission" date="2024-05" db="EMBL/GenBank/DDBJ databases">
        <title>Whole-Genome Sequence of CFS9, a Potential Fish Probiotic Isolated from the Body Surface of Silurus asotus.</title>
        <authorList>
            <person name="Kojima M."/>
            <person name="Tobioka K."/>
            <person name="Yokota K."/>
            <person name="Nakatani H."/>
            <person name="Hori K."/>
            <person name="Tamaru Y."/>
            <person name="Okazaki F."/>
        </authorList>
    </citation>
    <scope>NUCLEOTIDE SEQUENCE</scope>
    <source>
        <strain evidence="15">CFS9</strain>
    </source>
</reference>
<gene>
    <name evidence="15" type="ORF">CFS9_10130</name>
</gene>
<protein>
    <submittedName>
        <fullName evidence="15">SusC/RagA family TonB-linked outer membrane protein</fullName>
    </submittedName>
</protein>
<dbReference type="PANTHER" id="PTHR30069">
    <property type="entry name" value="TONB-DEPENDENT OUTER MEMBRANE RECEPTOR"/>
    <property type="match status" value="1"/>
</dbReference>
<name>A0AAT9GXY0_9FLAO</name>
<dbReference type="GO" id="GO:0044718">
    <property type="term" value="P:siderophore transmembrane transport"/>
    <property type="evidence" value="ECO:0007669"/>
    <property type="project" value="TreeGrafter"/>
</dbReference>
<dbReference type="Gene3D" id="2.40.170.20">
    <property type="entry name" value="TonB-dependent receptor, beta-barrel domain"/>
    <property type="match status" value="1"/>
</dbReference>
<keyword evidence="7 10" id="KW-0472">Membrane</keyword>
<keyword evidence="5 12" id="KW-0732">Signal</keyword>
<dbReference type="SUPFAM" id="SSF56935">
    <property type="entry name" value="Porins"/>
    <property type="match status" value="1"/>
</dbReference>
<evidence type="ECO:0000256" key="1">
    <source>
        <dbReference type="ARBA" id="ARBA00004571"/>
    </source>
</evidence>
<dbReference type="FunFam" id="2.60.40.1120:FF:000003">
    <property type="entry name" value="Outer membrane protein Omp121"/>
    <property type="match status" value="1"/>
</dbReference>
<evidence type="ECO:0000256" key="2">
    <source>
        <dbReference type="ARBA" id="ARBA00022448"/>
    </source>
</evidence>
<dbReference type="PROSITE" id="PS52016">
    <property type="entry name" value="TONB_DEPENDENT_REC_3"/>
    <property type="match status" value="1"/>
</dbReference>
<proteinExistence type="inferred from homology"/>
<dbReference type="AlphaFoldDB" id="A0AAT9GXY0"/>
<evidence type="ECO:0000256" key="12">
    <source>
        <dbReference type="SAM" id="SignalP"/>
    </source>
</evidence>
<evidence type="ECO:0000256" key="11">
    <source>
        <dbReference type="RuleBase" id="RU003357"/>
    </source>
</evidence>
<dbReference type="Gene3D" id="2.170.130.10">
    <property type="entry name" value="TonB-dependent receptor, plug domain"/>
    <property type="match status" value="1"/>
</dbReference>
<evidence type="ECO:0000256" key="10">
    <source>
        <dbReference type="PROSITE-ProRule" id="PRU01360"/>
    </source>
</evidence>
<organism evidence="15">
    <name type="scientific">Flavobacterium sp. CFS9</name>
    <dbReference type="NCBI Taxonomy" id="3143118"/>
    <lineage>
        <taxon>Bacteria</taxon>
        <taxon>Pseudomonadati</taxon>
        <taxon>Bacteroidota</taxon>
        <taxon>Flavobacteriia</taxon>
        <taxon>Flavobacteriales</taxon>
        <taxon>Flavobacteriaceae</taxon>
        <taxon>Flavobacterium</taxon>
    </lineage>
</organism>
<dbReference type="RefSeq" id="WP_369617539.1">
    <property type="nucleotide sequence ID" value="NZ_AP031573.1"/>
</dbReference>
<dbReference type="PANTHER" id="PTHR30069:SF29">
    <property type="entry name" value="HEMOGLOBIN AND HEMOGLOBIN-HAPTOGLOBIN-BINDING PROTEIN 1-RELATED"/>
    <property type="match status" value="1"/>
</dbReference>
<comment type="similarity">
    <text evidence="10 11">Belongs to the TonB-dependent receptor family.</text>
</comment>
<evidence type="ECO:0000256" key="5">
    <source>
        <dbReference type="ARBA" id="ARBA00022729"/>
    </source>
</evidence>
<dbReference type="Pfam" id="PF07715">
    <property type="entry name" value="Plug"/>
    <property type="match status" value="1"/>
</dbReference>
<feature type="signal peptide" evidence="12">
    <location>
        <begin position="1"/>
        <end position="22"/>
    </location>
</feature>
<dbReference type="InterPro" id="IPR012910">
    <property type="entry name" value="Plug_dom"/>
</dbReference>
<dbReference type="InterPro" id="IPR008969">
    <property type="entry name" value="CarboxyPept-like_regulatory"/>
</dbReference>
<keyword evidence="8" id="KW-0675">Receptor</keyword>
<dbReference type="InterPro" id="IPR039426">
    <property type="entry name" value="TonB-dep_rcpt-like"/>
</dbReference>
<dbReference type="GO" id="GO:0015344">
    <property type="term" value="F:siderophore uptake transmembrane transporter activity"/>
    <property type="evidence" value="ECO:0007669"/>
    <property type="project" value="TreeGrafter"/>
</dbReference>
<dbReference type="NCBIfam" id="TIGR04057">
    <property type="entry name" value="SusC_RagA_signa"/>
    <property type="match status" value="1"/>
</dbReference>
<dbReference type="NCBIfam" id="TIGR04056">
    <property type="entry name" value="OMP_RagA_SusC"/>
    <property type="match status" value="1"/>
</dbReference>